<name>A0AA88QTI1_9ASTE</name>
<reference evidence="3" key="1">
    <citation type="submission" date="2022-12" db="EMBL/GenBank/DDBJ databases">
        <title>Draft genome assemblies for two species of Escallonia (Escalloniales).</title>
        <authorList>
            <person name="Chanderbali A."/>
            <person name="Dervinis C."/>
            <person name="Anghel I."/>
            <person name="Soltis D."/>
            <person name="Soltis P."/>
            <person name="Zapata F."/>
        </authorList>
    </citation>
    <scope>NUCLEOTIDE SEQUENCE</scope>
    <source>
        <strain evidence="3">UCBG92.1500</strain>
        <tissue evidence="3">Leaf</tissue>
    </source>
</reference>
<gene>
    <name evidence="3" type="ORF">RJ640_012962</name>
</gene>
<evidence type="ECO:0000313" key="4">
    <source>
        <dbReference type="Proteomes" id="UP001187471"/>
    </source>
</evidence>
<feature type="non-terminal residue" evidence="3">
    <location>
        <position position="1"/>
    </location>
</feature>
<feature type="compositionally biased region" description="Acidic residues" evidence="1">
    <location>
        <begin position="217"/>
        <end position="239"/>
    </location>
</feature>
<organism evidence="3 4">
    <name type="scientific">Escallonia rubra</name>
    <dbReference type="NCBI Taxonomy" id="112253"/>
    <lineage>
        <taxon>Eukaryota</taxon>
        <taxon>Viridiplantae</taxon>
        <taxon>Streptophyta</taxon>
        <taxon>Embryophyta</taxon>
        <taxon>Tracheophyta</taxon>
        <taxon>Spermatophyta</taxon>
        <taxon>Magnoliopsida</taxon>
        <taxon>eudicotyledons</taxon>
        <taxon>Gunneridae</taxon>
        <taxon>Pentapetalae</taxon>
        <taxon>asterids</taxon>
        <taxon>campanulids</taxon>
        <taxon>Escalloniales</taxon>
        <taxon>Escalloniaceae</taxon>
        <taxon>Escallonia</taxon>
    </lineage>
</organism>
<sequence length="365" mass="42967">SRLRTHDKCLERDAARETTPTRFPSGTAAMESISERLSQLENLYFPRSLQPSATSPSLRKSLLLDLIRRDLPVFLERYGPQLTYGELKEFDKFTSDYEVNWHLNHLRSVISPTSEEVRARSTMIKNRRRAYMDKLVCGGEYFSEDSMREREPYLHHEYVGQFQDLSGRRMARPGERWSDTLMRRVDERILVEKIRGEQERLGVAERDWVGNEREQQEEQEEEEEEDDDDDDDDDDNDELQEAKEEMGDEENGEPNGTLKRSQIRSSWVNRCKVELDWLAEVLLNNQDASENPQPSTARPNEGANLSAEELEDRMEQFIHIMQQKFLSGEDHQHLDYSKIDEDETLDDHWMREANHDAEEKYFADV</sequence>
<dbReference type="InterPro" id="IPR040233">
    <property type="entry name" value="CCD97-like_C"/>
</dbReference>
<dbReference type="Proteomes" id="UP001187471">
    <property type="component" value="Unassembled WGS sequence"/>
</dbReference>
<accession>A0AA88QTI1</accession>
<feature type="region of interest" description="Disordered" evidence="1">
    <location>
        <begin position="205"/>
        <end position="260"/>
    </location>
</feature>
<keyword evidence="4" id="KW-1185">Reference proteome</keyword>
<dbReference type="EMBL" id="JAVXUO010002994">
    <property type="protein sequence ID" value="KAK2967736.1"/>
    <property type="molecule type" value="Genomic_DNA"/>
</dbReference>
<dbReference type="PANTHER" id="PTHR31840:SF1">
    <property type="entry name" value="COILED-COIL DOMAIN-CONTAINING PROTEIN 97"/>
    <property type="match status" value="1"/>
</dbReference>
<evidence type="ECO:0000256" key="1">
    <source>
        <dbReference type="SAM" id="MobiDB-lite"/>
    </source>
</evidence>
<dbReference type="Pfam" id="PF09747">
    <property type="entry name" value="CCD97-like_C"/>
    <property type="match status" value="1"/>
</dbReference>
<dbReference type="PANTHER" id="PTHR31840">
    <property type="entry name" value="COILED-COIL DOMAIN-CONTAINING PROTEIN 97"/>
    <property type="match status" value="1"/>
</dbReference>
<proteinExistence type="predicted"/>
<protein>
    <recommendedName>
        <fullName evidence="2">CCD97-like C-terminal domain-containing protein</fullName>
    </recommendedName>
</protein>
<comment type="caution">
    <text evidence="3">The sequence shown here is derived from an EMBL/GenBank/DDBJ whole genome shotgun (WGS) entry which is preliminary data.</text>
</comment>
<dbReference type="AlphaFoldDB" id="A0AA88QTI1"/>
<evidence type="ECO:0000313" key="3">
    <source>
        <dbReference type="EMBL" id="KAK2967736.1"/>
    </source>
</evidence>
<evidence type="ECO:0000259" key="2">
    <source>
        <dbReference type="Pfam" id="PF09747"/>
    </source>
</evidence>
<feature type="domain" description="CCD97-like C-terminal" evidence="2">
    <location>
        <begin position="126"/>
        <end position="364"/>
    </location>
</feature>
<dbReference type="InterPro" id="IPR018613">
    <property type="entry name" value="Ccdc97-like"/>
</dbReference>
<feature type="compositionally biased region" description="Basic and acidic residues" evidence="1">
    <location>
        <begin position="205"/>
        <end position="216"/>
    </location>
</feature>